<evidence type="ECO:0000256" key="3">
    <source>
        <dbReference type="ARBA" id="ARBA00022553"/>
    </source>
</evidence>
<dbReference type="InterPro" id="IPR011712">
    <property type="entry name" value="Sig_transdc_His_kin_sub3_dim/P"/>
</dbReference>
<keyword evidence="3" id="KW-0597">Phosphoprotein</keyword>
<keyword evidence="9" id="KW-0812">Transmembrane</keyword>
<dbReference type="PANTHER" id="PTHR24421">
    <property type="entry name" value="NITRATE/NITRITE SENSOR PROTEIN NARX-RELATED"/>
    <property type="match status" value="1"/>
</dbReference>
<keyword evidence="8" id="KW-0902">Two-component regulatory system</keyword>
<dbReference type="Gene3D" id="3.30.565.10">
    <property type="entry name" value="Histidine kinase-like ATPase, C-terminal domain"/>
    <property type="match status" value="1"/>
</dbReference>
<keyword evidence="9" id="KW-0472">Membrane</keyword>
<organism evidence="12 13">
    <name type="scientific">Flavobacterium hydrocarbonoxydans</name>
    <dbReference type="NCBI Taxonomy" id="2683249"/>
    <lineage>
        <taxon>Bacteria</taxon>
        <taxon>Pseudomonadati</taxon>
        <taxon>Bacteroidota</taxon>
        <taxon>Flavobacteriia</taxon>
        <taxon>Flavobacteriales</taxon>
        <taxon>Flavobacteriaceae</taxon>
        <taxon>Flavobacterium</taxon>
    </lineage>
</organism>
<dbReference type="Proteomes" id="UP000471501">
    <property type="component" value="Unassembled WGS sequence"/>
</dbReference>
<evidence type="ECO:0000256" key="2">
    <source>
        <dbReference type="ARBA" id="ARBA00012438"/>
    </source>
</evidence>
<dbReference type="SUPFAM" id="SSF55874">
    <property type="entry name" value="ATPase domain of HSP90 chaperone/DNA topoisomerase II/histidine kinase"/>
    <property type="match status" value="1"/>
</dbReference>
<keyword evidence="4" id="KW-0808">Transferase</keyword>
<keyword evidence="6 12" id="KW-0418">Kinase</keyword>
<sequence length="265" mass="30944">MERKEIQLLVISLGIVFLTLLIILLVIFFYFLKKKNNYLVEKMESELYFQSELIKTRIEIKDQTLSEISKELHDNIGQIISVGIMQLNMYTQDEKAIQPNELNDLKEVLAKSLDEIRVLSRIINKDNLLQTNFIQTIRQDLERIKKLKNIQYHYEFIGEIPEINVEHELFIYRIFQETLHNSLRHSHSEKYEVSIVTSESFFKLIMKDFGIGYDAQLVSFGSGLNNMKLRAKLIGATLIIETNTSGTTVTLEYPLLANDENYNQT</sequence>
<gene>
    <name evidence="12" type="ORF">GON26_06505</name>
</gene>
<feature type="transmembrane region" description="Helical" evidence="9">
    <location>
        <begin position="6"/>
        <end position="32"/>
    </location>
</feature>
<feature type="domain" description="Signal transduction histidine kinase subgroup 3 dimerisation and phosphoacceptor" evidence="11">
    <location>
        <begin position="67"/>
        <end position="121"/>
    </location>
</feature>
<dbReference type="EMBL" id="WSTB01000003">
    <property type="protein sequence ID" value="MWB94007.1"/>
    <property type="molecule type" value="Genomic_DNA"/>
</dbReference>
<keyword evidence="9" id="KW-1133">Transmembrane helix</keyword>
<dbReference type="InterPro" id="IPR036890">
    <property type="entry name" value="HATPase_C_sf"/>
</dbReference>
<keyword evidence="7" id="KW-0067">ATP-binding</keyword>
<evidence type="ECO:0000256" key="1">
    <source>
        <dbReference type="ARBA" id="ARBA00000085"/>
    </source>
</evidence>
<evidence type="ECO:0000256" key="6">
    <source>
        <dbReference type="ARBA" id="ARBA00022777"/>
    </source>
</evidence>
<dbReference type="InterPro" id="IPR003594">
    <property type="entry name" value="HATPase_dom"/>
</dbReference>
<dbReference type="GO" id="GO:0046983">
    <property type="term" value="F:protein dimerization activity"/>
    <property type="evidence" value="ECO:0007669"/>
    <property type="project" value="InterPro"/>
</dbReference>
<keyword evidence="5" id="KW-0547">Nucleotide-binding</keyword>
<dbReference type="Pfam" id="PF02518">
    <property type="entry name" value="HATPase_c"/>
    <property type="match status" value="1"/>
</dbReference>
<comment type="catalytic activity">
    <reaction evidence="1">
        <text>ATP + protein L-histidine = ADP + protein N-phospho-L-histidine.</text>
        <dbReference type="EC" id="2.7.13.3"/>
    </reaction>
</comment>
<dbReference type="GO" id="GO:0005524">
    <property type="term" value="F:ATP binding"/>
    <property type="evidence" value="ECO:0007669"/>
    <property type="project" value="UniProtKB-KW"/>
</dbReference>
<reference evidence="12 13" key="1">
    <citation type="submission" date="2019-12" db="EMBL/GenBank/DDBJ databases">
        <authorList>
            <person name="Kim Y.S."/>
        </authorList>
    </citation>
    <scope>NUCLEOTIDE SEQUENCE [LARGE SCALE GENOMIC DNA]</scope>
    <source>
        <strain evidence="12 13">GA093</strain>
    </source>
</reference>
<dbReference type="InterPro" id="IPR050482">
    <property type="entry name" value="Sensor_HK_TwoCompSys"/>
</dbReference>
<dbReference type="Pfam" id="PF07730">
    <property type="entry name" value="HisKA_3"/>
    <property type="match status" value="1"/>
</dbReference>
<evidence type="ECO:0000256" key="8">
    <source>
        <dbReference type="ARBA" id="ARBA00023012"/>
    </source>
</evidence>
<evidence type="ECO:0000256" key="5">
    <source>
        <dbReference type="ARBA" id="ARBA00022741"/>
    </source>
</evidence>
<protein>
    <recommendedName>
        <fullName evidence="2">histidine kinase</fullName>
        <ecNumber evidence="2">2.7.13.3</ecNumber>
    </recommendedName>
</protein>
<evidence type="ECO:0000313" key="13">
    <source>
        <dbReference type="Proteomes" id="UP000471501"/>
    </source>
</evidence>
<name>A0A6I4NSE8_9FLAO</name>
<evidence type="ECO:0000259" key="10">
    <source>
        <dbReference type="Pfam" id="PF02518"/>
    </source>
</evidence>
<evidence type="ECO:0000313" key="12">
    <source>
        <dbReference type="EMBL" id="MWB94007.1"/>
    </source>
</evidence>
<evidence type="ECO:0000256" key="9">
    <source>
        <dbReference type="SAM" id="Phobius"/>
    </source>
</evidence>
<accession>A0A6I4NSE8</accession>
<dbReference type="AlphaFoldDB" id="A0A6I4NSE8"/>
<dbReference type="GO" id="GO:0000155">
    <property type="term" value="F:phosphorelay sensor kinase activity"/>
    <property type="evidence" value="ECO:0007669"/>
    <property type="project" value="InterPro"/>
</dbReference>
<feature type="domain" description="Histidine kinase/HSP90-like ATPase" evidence="10">
    <location>
        <begin position="168"/>
        <end position="255"/>
    </location>
</feature>
<dbReference type="GO" id="GO:0016020">
    <property type="term" value="C:membrane"/>
    <property type="evidence" value="ECO:0007669"/>
    <property type="project" value="InterPro"/>
</dbReference>
<keyword evidence="13" id="KW-1185">Reference proteome</keyword>
<comment type="caution">
    <text evidence="12">The sequence shown here is derived from an EMBL/GenBank/DDBJ whole genome shotgun (WGS) entry which is preliminary data.</text>
</comment>
<dbReference type="PANTHER" id="PTHR24421:SF10">
    <property type="entry name" value="NITRATE_NITRITE SENSOR PROTEIN NARQ"/>
    <property type="match status" value="1"/>
</dbReference>
<evidence type="ECO:0000256" key="4">
    <source>
        <dbReference type="ARBA" id="ARBA00022679"/>
    </source>
</evidence>
<dbReference type="EC" id="2.7.13.3" evidence="2"/>
<evidence type="ECO:0000259" key="11">
    <source>
        <dbReference type="Pfam" id="PF07730"/>
    </source>
</evidence>
<dbReference type="CDD" id="cd16917">
    <property type="entry name" value="HATPase_UhpB-NarQ-NarX-like"/>
    <property type="match status" value="1"/>
</dbReference>
<evidence type="ECO:0000256" key="7">
    <source>
        <dbReference type="ARBA" id="ARBA00022840"/>
    </source>
</evidence>
<proteinExistence type="predicted"/>